<keyword evidence="4" id="KW-1003">Cell membrane</keyword>
<dbReference type="STRING" id="441112.SAMN04488094_108163"/>
<dbReference type="PANTHER" id="PTHR30529:SF1">
    <property type="entry name" value="CYTOCHROME B561 HOMOLOG 2"/>
    <property type="match status" value="1"/>
</dbReference>
<dbReference type="Pfam" id="PF01292">
    <property type="entry name" value="Ni_hydr_CYTB"/>
    <property type="match status" value="1"/>
</dbReference>
<evidence type="ECO:0000313" key="15">
    <source>
        <dbReference type="EMBL" id="SFC73367.1"/>
    </source>
</evidence>
<feature type="transmembrane region" description="Helical" evidence="13">
    <location>
        <begin position="145"/>
        <end position="167"/>
    </location>
</feature>
<evidence type="ECO:0000256" key="4">
    <source>
        <dbReference type="ARBA" id="ARBA00022475"/>
    </source>
</evidence>
<dbReference type="InterPro" id="IPR052168">
    <property type="entry name" value="Cytochrome_b561_oxidase"/>
</dbReference>
<keyword evidence="10" id="KW-0408">Iron</keyword>
<keyword evidence="3" id="KW-0813">Transport</keyword>
<comment type="cofactor">
    <cofactor evidence="1">
        <name>heme b</name>
        <dbReference type="ChEBI" id="CHEBI:60344"/>
    </cofactor>
</comment>
<protein>
    <submittedName>
        <fullName evidence="15">Cytochrome b561</fullName>
    </submittedName>
</protein>
<evidence type="ECO:0000256" key="10">
    <source>
        <dbReference type="ARBA" id="ARBA00023004"/>
    </source>
</evidence>
<evidence type="ECO:0000256" key="8">
    <source>
        <dbReference type="ARBA" id="ARBA00022982"/>
    </source>
</evidence>
<evidence type="ECO:0000256" key="6">
    <source>
        <dbReference type="ARBA" id="ARBA00022692"/>
    </source>
</evidence>
<feature type="transmembrane region" description="Helical" evidence="13">
    <location>
        <begin position="46"/>
        <end position="67"/>
    </location>
</feature>
<dbReference type="SUPFAM" id="SSF81342">
    <property type="entry name" value="Transmembrane di-heme cytochromes"/>
    <property type="match status" value="1"/>
</dbReference>
<evidence type="ECO:0000256" key="2">
    <source>
        <dbReference type="ARBA" id="ARBA00004651"/>
    </source>
</evidence>
<feature type="domain" description="Cytochrome b561 bacterial/Ni-hydrogenase" evidence="14">
    <location>
        <begin position="8"/>
        <end position="178"/>
    </location>
</feature>
<keyword evidence="6 13" id="KW-0812">Transmembrane</keyword>
<evidence type="ECO:0000256" key="7">
    <source>
        <dbReference type="ARBA" id="ARBA00022723"/>
    </source>
</evidence>
<organism evidence="15 16">
    <name type="scientific">Tropicimonas isoalkanivorans</name>
    <dbReference type="NCBI Taxonomy" id="441112"/>
    <lineage>
        <taxon>Bacteria</taxon>
        <taxon>Pseudomonadati</taxon>
        <taxon>Pseudomonadota</taxon>
        <taxon>Alphaproteobacteria</taxon>
        <taxon>Rhodobacterales</taxon>
        <taxon>Roseobacteraceae</taxon>
        <taxon>Tropicimonas</taxon>
    </lineage>
</organism>
<evidence type="ECO:0000256" key="11">
    <source>
        <dbReference type="ARBA" id="ARBA00023136"/>
    </source>
</evidence>
<keyword evidence="5" id="KW-0349">Heme</keyword>
<sequence>MIEQRQGYSTTARVMHWIIAVLVLLMIPAGITMIQEGISRPLQDTLFLFHKNTGVIVLLLMVARLLYRRAKPPPPLPATVPDWQRRAAGLSHGALYVLLFVMPISGYVRVRAERYPIEGLDALGIGTLLPHSKALAGFAQGLHQAAAFLLIAVLLVHIGAALQHAFIRKDGVFSRMWPPFER</sequence>
<dbReference type="AlphaFoldDB" id="A0A1I1LJJ5"/>
<dbReference type="GO" id="GO:0020037">
    <property type="term" value="F:heme binding"/>
    <property type="evidence" value="ECO:0007669"/>
    <property type="project" value="TreeGrafter"/>
</dbReference>
<feature type="transmembrane region" description="Helical" evidence="13">
    <location>
        <begin position="14"/>
        <end position="34"/>
    </location>
</feature>
<dbReference type="GO" id="GO:0022904">
    <property type="term" value="P:respiratory electron transport chain"/>
    <property type="evidence" value="ECO:0007669"/>
    <property type="project" value="InterPro"/>
</dbReference>
<feature type="transmembrane region" description="Helical" evidence="13">
    <location>
        <begin position="87"/>
        <end position="108"/>
    </location>
</feature>
<evidence type="ECO:0000256" key="9">
    <source>
        <dbReference type="ARBA" id="ARBA00022989"/>
    </source>
</evidence>
<dbReference type="Proteomes" id="UP000198728">
    <property type="component" value="Unassembled WGS sequence"/>
</dbReference>
<dbReference type="PANTHER" id="PTHR30529">
    <property type="entry name" value="CYTOCHROME B561"/>
    <property type="match status" value="1"/>
</dbReference>
<dbReference type="InterPro" id="IPR011577">
    <property type="entry name" value="Cyt_b561_bac/Ni-Hgenase"/>
</dbReference>
<dbReference type="EMBL" id="FOLG01000008">
    <property type="protein sequence ID" value="SFC73367.1"/>
    <property type="molecule type" value="Genomic_DNA"/>
</dbReference>
<name>A0A1I1LJJ5_9RHOB</name>
<dbReference type="Gene3D" id="1.20.950.20">
    <property type="entry name" value="Transmembrane di-heme cytochromes, Chain C"/>
    <property type="match status" value="1"/>
</dbReference>
<keyword evidence="7" id="KW-0479">Metal-binding</keyword>
<keyword evidence="11 13" id="KW-0472">Membrane</keyword>
<dbReference type="OrthoDB" id="8156287at2"/>
<keyword evidence="8" id="KW-0249">Electron transport</keyword>
<reference evidence="15 16" key="1">
    <citation type="submission" date="2016-10" db="EMBL/GenBank/DDBJ databases">
        <authorList>
            <person name="de Groot N.N."/>
        </authorList>
    </citation>
    <scope>NUCLEOTIDE SEQUENCE [LARGE SCALE GENOMIC DNA]</scope>
    <source>
        <strain evidence="15 16">DSM 19548</strain>
    </source>
</reference>
<proteinExistence type="inferred from homology"/>
<evidence type="ECO:0000256" key="13">
    <source>
        <dbReference type="SAM" id="Phobius"/>
    </source>
</evidence>
<evidence type="ECO:0000256" key="5">
    <source>
        <dbReference type="ARBA" id="ARBA00022617"/>
    </source>
</evidence>
<evidence type="ECO:0000256" key="12">
    <source>
        <dbReference type="ARBA" id="ARBA00037975"/>
    </source>
</evidence>
<keyword evidence="9 13" id="KW-1133">Transmembrane helix</keyword>
<gene>
    <name evidence="15" type="ORF">SAMN04488094_108163</name>
</gene>
<keyword evidence="16" id="KW-1185">Reference proteome</keyword>
<dbReference type="RefSeq" id="WP_093361351.1">
    <property type="nucleotide sequence ID" value="NZ_FOLG01000008.1"/>
</dbReference>
<evidence type="ECO:0000256" key="3">
    <source>
        <dbReference type="ARBA" id="ARBA00022448"/>
    </source>
</evidence>
<dbReference type="GO" id="GO:0005886">
    <property type="term" value="C:plasma membrane"/>
    <property type="evidence" value="ECO:0007669"/>
    <property type="project" value="UniProtKB-SubCell"/>
</dbReference>
<evidence type="ECO:0000259" key="14">
    <source>
        <dbReference type="Pfam" id="PF01292"/>
    </source>
</evidence>
<comment type="similarity">
    <text evidence="12">Belongs to the cytochrome b561 family.</text>
</comment>
<dbReference type="GO" id="GO:0009055">
    <property type="term" value="F:electron transfer activity"/>
    <property type="evidence" value="ECO:0007669"/>
    <property type="project" value="InterPro"/>
</dbReference>
<comment type="subcellular location">
    <subcellularLocation>
        <location evidence="2">Cell membrane</location>
        <topology evidence="2">Multi-pass membrane protein</topology>
    </subcellularLocation>
</comment>
<evidence type="ECO:0000313" key="16">
    <source>
        <dbReference type="Proteomes" id="UP000198728"/>
    </source>
</evidence>
<dbReference type="InterPro" id="IPR016174">
    <property type="entry name" value="Di-haem_cyt_TM"/>
</dbReference>
<evidence type="ECO:0000256" key="1">
    <source>
        <dbReference type="ARBA" id="ARBA00001970"/>
    </source>
</evidence>
<dbReference type="GO" id="GO:0046872">
    <property type="term" value="F:metal ion binding"/>
    <property type="evidence" value="ECO:0007669"/>
    <property type="project" value="UniProtKB-KW"/>
</dbReference>
<accession>A0A1I1LJJ5</accession>